<feature type="region of interest" description="Disordered" evidence="1">
    <location>
        <begin position="227"/>
        <end position="314"/>
    </location>
</feature>
<name>A0ABQ7KGU5_BRACM</name>
<proteinExistence type="predicted"/>
<gene>
    <name evidence="2" type="primary">SC385g500010.1_BraROA</name>
    <name evidence="2" type="ORF">IGI04_043107</name>
</gene>
<evidence type="ECO:0008006" key="4">
    <source>
        <dbReference type="Google" id="ProtNLM"/>
    </source>
</evidence>
<feature type="non-terminal residue" evidence="2">
    <location>
        <position position="402"/>
    </location>
</feature>
<dbReference type="Proteomes" id="UP000823674">
    <property type="component" value="Unassembled WGS sequence"/>
</dbReference>
<accession>A0ABQ7KGU5</accession>
<protein>
    <recommendedName>
        <fullName evidence="4">DUF3741 domain-containing protein</fullName>
    </recommendedName>
</protein>
<comment type="caution">
    <text evidence="2">The sequence shown here is derived from an EMBL/GenBank/DDBJ whole genome shotgun (WGS) entry which is preliminary data.</text>
</comment>
<sequence length="402" mass="43834">MGDKDKEKSMENPDVVHKVCDGPWLHQTKRTVHATAPRLWSVPKSHPALLIYFNSLLFSSLWLNTKGCQGPKGTSYQRLRTSKGTRTKRHEWPKGACSKRCLSGQVRTDPYGSAYGLSNEDKVTPSGLGLRLTQPIGSRPKAGSGKGVRWAIEPDSIGRSHLDSIRLDGLVFGKRSGSDCVSYHSGHLFWLLLLNSRELRMVLVKPRSREGSAVRWLCNVCGLDDAGKSKSGKSRKSKKTAGQSSQVAMDGTNLSGLQTDPAAADTRDVLPTDQANLTGTQHDGREHRESDEEVESLNANRDGDQHERVADGTANVPATLSKDDLLEAMKVMGTQVAAMAQLFTPLVNSSAEIVSCGFSLGPPKHHESDPTRRTGGKVSGQLSIAMRQCANWRWASTRCPVL</sequence>
<feature type="compositionally biased region" description="Basic and acidic residues" evidence="1">
    <location>
        <begin position="301"/>
        <end position="310"/>
    </location>
</feature>
<feature type="compositionally biased region" description="Polar residues" evidence="1">
    <location>
        <begin position="240"/>
        <end position="258"/>
    </location>
</feature>
<dbReference type="EMBL" id="JADBGQ010000227">
    <property type="protein sequence ID" value="KAG5373575.1"/>
    <property type="molecule type" value="Genomic_DNA"/>
</dbReference>
<reference evidence="2 3" key="1">
    <citation type="submission" date="2021-03" db="EMBL/GenBank/DDBJ databases">
        <authorList>
            <person name="King G.J."/>
            <person name="Bancroft I."/>
            <person name="Baten A."/>
            <person name="Bloomfield J."/>
            <person name="Borpatragohain P."/>
            <person name="He Z."/>
            <person name="Irish N."/>
            <person name="Irwin J."/>
            <person name="Liu K."/>
            <person name="Mauleon R.P."/>
            <person name="Moore J."/>
            <person name="Morris R."/>
            <person name="Ostergaard L."/>
            <person name="Wang B."/>
            <person name="Wells R."/>
        </authorList>
    </citation>
    <scope>NUCLEOTIDE SEQUENCE [LARGE SCALE GENOMIC DNA]</scope>
    <source>
        <strain evidence="2">R-o-18</strain>
        <tissue evidence="2">Leaf</tissue>
    </source>
</reference>
<organism evidence="2 3">
    <name type="scientific">Brassica rapa subsp. trilocularis</name>
    <dbReference type="NCBI Taxonomy" id="1813537"/>
    <lineage>
        <taxon>Eukaryota</taxon>
        <taxon>Viridiplantae</taxon>
        <taxon>Streptophyta</taxon>
        <taxon>Embryophyta</taxon>
        <taxon>Tracheophyta</taxon>
        <taxon>Spermatophyta</taxon>
        <taxon>Magnoliopsida</taxon>
        <taxon>eudicotyledons</taxon>
        <taxon>Gunneridae</taxon>
        <taxon>Pentapetalae</taxon>
        <taxon>rosids</taxon>
        <taxon>malvids</taxon>
        <taxon>Brassicales</taxon>
        <taxon>Brassicaceae</taxon>
        <taxon>Brassiceae</taxon>
        <taxon>Brassica</taxon>
    </lineage>
</organism>
<evidence type="ECO:0000313" key="2">
    <source>
        <dbReference type="EMBL" id="KAG5373575.1"/>
    </source>
</evidence>
<feature type="compositionally biased region" description="Basic residues" evidence="1">
    <location>
        <begin position="230"/>
        <end position="239"/>
    </location>
</feature>
<evidence type="ECO:0000256" key="1">
    <source>
        <dbReference type="SAM" id="MobiDB-lite"/>
    </source>
</evidence>
<evidence type="ECO:0000313" key="3">
    <source>
        <dbReference type="Proteomes" id="UP000823674"/>
    </source>
</evidence>
<keyword evidence="3" id="KW-1185">Reference proteome</keyword>